<dbReference type="AlphaFoldDB" id="A0A918JSL6"/>
<dbReference type="Gene3D" id="2.60.120.10">
    <property type="entry name" value="Jelly Rolls"/>
    <property type="match status" value="1"/>
</dbReference>
<dbReference type="SUPFAM" id="SSF51206">
    <property type="entry name" value="cAMP-binding domain-like"/>
    <property type="match status" value="1"/>
</dbReference>
<dbReference type="Proteomes" id="UP000601108">
    <property type="component" value="Unassembled WGS sequence"/>
</dbReference>
<dbReference type="InterPro" id="IPR018490">
    <property type="entry name" value="cNMP-bd_dom_sf"/>
</dbReference>
<comment type="caution">
    <text evidence="2">The sequence shown here is derived from an EMBL/GenBank/DDBJ whole genome shotgun (WGS) entry which is preliminary data.</text>
</comment>
<feature type="domain" description="Cyclic nucleotide-binding" evidence="1">
    <location>
        <begin position="21"/>
        <end position="125"/>
    </location>
</feature>
<dbReference type="CDD" id="cd00038">
    <property type="entry name" value="CAP_ED"/>
    <property type="match status" value="1"/>
</dbReference>
<dbReference type="RefSeq" id="WP_081414600.1">
    <property type="nucleotide sequence ID" value="NZ_JAPHPZ010000089.1"/>
</dbReference>
<dbReference type="Pfam" id="PF00027">
    <property type="entry name" value="cNMP_binding"/>
    <property type="match status" value="1"/>
</dbReference>
<dbReference type="InterPro" id="IPR000595">
    <property type="entry name" value="cNMP-bd_dom"/>
</dbReference>
<proteinExistence type="predicted"/>
<sequence length="203" mass="23596">MILHYMDELKESKRLINFISSWVDLSQIDIEELQPKLSIEIYDKGDIIVKQGQICKYLKFVISGIYRVYQLKNGKEITSYFNYESRNPLVASFVSLLKGQPSNEIIECIVPGKLISIPYSDWKNLYSISSSFNTFGRLIAEFNYVLAIERIESLQYQSASERYDIFIKCYPNLLNLIPHHYIASYLGVTPESLSRIRKVSIKK</sequence>
<dbReference type="EMBL" id="BMWS01000001">
    <property type="protein sequence ID" value="GGX02810.1"/>
    <property type="molecule type" value="Genomic_DNA"/>
</dbReference>
<evidence type="ECO:0000259" key="1">
    <source>
        <dbReference type="PROSITE" id="PS50042"/>
    </source>
</evidence>
<keyword evidence="3" id="KW-1185">Reference proteome</keyword>
<evidence type="ECO:0000313" key="3">
    <source>
        <dbReference type="Proteomes" id="UP000601108"/>
    </source>
</evidence>
<accession>A0A918JSL6</accession>
<evidence type="ECO:0000313" key="2">
    <source>
        <dbReference type="EMBL" id="GGX02810.1"/>
    </source>
</evidence>
<name>A0A918JSL6_9FLAO</name>
<organism evidence="2 3">
    <name type="scientific">Aquimarina muelleri</name>
    <dbReference type="NCBI Taxonomy" id="279356"/>
    <lineage>
        <taxon>Bacteria</taxon>
        <taxon>Pseudomonadati</taxon>
        <taxon>Bacteroidota</taxon>
        <taxon>Flavobacteriia</taxon>
        <taxon>Flavobacteriales</taxon>
        <taxon>Flavobacteriaceae</taxon>
        <taxon>Aquimarina</taxon>
    </lineage>
</organism>
<reference evidence="2 3" key="1">
    <citation type="journal article" date="2014" name="Int. J. Syst. Evol. Microbiol.">
        <title>Complete genome sequence of Corynebacterium casei LMG S-19264T (=DSM 44701T), isolated from a smear-ripened cheese.</title>
        <authorList>
            <consortium name="US DOE Joint Genome Institute (JGI-PGF)"/>
            <person name="Walter F."/>
            <person name="Albersmeier A."/>
            <person name="Kalinowski J."/>
            <person name="Ruckert C."/>
        </authorList>
    </citation>
    <scope>NUCLEOTIDE SEQUENCE [LARGE SCALE GENOMIC DNA]</scope>
    <source>
        <strain evidence="2 3">KCTC 12285</strain>
    </source>
</reference>
<dbReference type="InterPro" id="IPR014710">
    <property type="entry name" value="RmlC-like_jellyroll"/>
</dbReference>
<dbReference type="PROSITE" id="PS50042">
    <property type="entry name" value="CNMP_BINDING_3"/>
    <property type="match status" value="1"/>
</dbReference>
<gene>
    <name evidence="2" type="ORF">GCM10007384_00680</name>
</gene>
<protein>
    <submittedName>
        <fullName evidence="2">Cyclic nucleotide-binding protein</fullName>
    </submittedName>
</protein>